<dbReference type="EMBL" id="BNJQ01000010">
    <property type="protein sequence ID" value="GHP05441.1"/>
    <property type="molecule type" value="Genomic_DNA"/>
</dbReference>
<keyword evidence="4" id="KW-1185">Reference proteome</keyword>
<feature type="compositionally biased region" description="Low complexity" evidence="1">
    <location>
        <begin position="151"/>
        <end position="175"/>
    </location>
</feature>
<evidence type="ECO:0000313" key="4">
    <source>
        <dbReference type="Proteomes" id="UP000660262"/>
    </source>
</evidence>
<dbReference type="Proteomes" id="UP000660262">
    <property type="component" value="Unassembled WGS sequence"/>
</dbReference>
<accession>A0A830HIL3</accession>
<feature type="domain" description="F-box" evidence="2">
    <location>
        <begin position="1"/>
        <end position="48"/>
    </location>
</feature>
<dbReference type="AlphaFoldDB" id="A0A830HIL3"/>
<sequence length="517" mass="54574">MLTHLPHSVLSRVIDLCPPPSILALLSASASLRQAIVLACPSSVYARHAHRHTPLISRHLPDDDDGGGGDDAIHSNSSFLENGDTRIPWHVHLAREQDFRKQHGHRWRAPLAGVIPTDTVDAHTIIAQLANAIMARAYAETVATNVERSNNRNSGNNNNSSSSSTTTTTTTTTTSNARLCAARSLAAKAAASAFCADKPPTTETRKHGCGTVATIKARDRSSTKQRTVALDALVDVNCFEGEQRVTQAAEVLYTRLIGDHLAGAGEHGTTPCTLVVPVDGAPSTEQLALALLVRTTAHSMRCAVNINGLVASVAAYDLLPGNETPVALLDAVLHQPQPDERLTLASVGANASSGARAVRCAMELASWLERIPSLTSSRVDNVVRVIRVALEWKMSGAPSPSPGTSREVDVASTGIVLLLTDTMTQARDLVVSGNDSYHPALASLAPGACKNAPAVLLPLRRFASDAIMAPYAGAEAAFDLSVHMTNARAPPAGDMGPRTSRRSVYQPVPMVASALFS</sequence>
<organism evidence="3 4">
    <name type="scientific">Pycnococcus provasolii</name>
    <dbReference type="NCBI Taxonomy" id="41880"/>
    <lineage>
        <taxon>Eukaryota</taxon>
        <taxon>Viridiplantae</taxon>
        <taxon>Chlorophyta</taxon>
        <taxon>Pseudoscourfieldiophyceae</taxon>
        <taxon>Pseudoscourfieldiales</taxon>
        <taxon>Pycnococcaceae</taxon>
        <taxon>Pycnococcus</taxon>
    </lineage>
</organism>
<gene>
    <name evidence="3" type="ORF">PPROV_000419200</name>
</gene>
<comment type="caution">
    <text evidence="3">The sequence shown here is derived from an EMBL/GenBank/DDBJ whole genome shotgun (WGS) entry which is preliminary data.</text>
</comment>
<feature type="region of interest" description="Disordered" evidence="1">
    <location>
        <begin position="146"/>
        <end position="175"/>
    </location>
</feature>
<evidence type="ECO:0000313" key="3">
    <source>
        <dbReference type="EMBL" id="GHP05441.1"/>
    </source>
</evidence>
<reference evidence="3" key="1">
    <citation type="submission" date="2020-10" db="EMBL/GenBank/DDBJ databases">
        <title>Unveiling of a novel bifunctional photoreceptor, Dualchrome1, isolated from a cosmopolitan green alga.</title>
        <authorList>
            <person name="Suzuki S."/>
            <person name="Kawachi M."/>
        </authorList>
    </citation>
    <scope>NUCLEOTIDE SEQUENCE</scope>
    <source>
        <strain evidence="3">NIES 2893</strain>
    </source>
</reference>
<evidence type="ECO:0000256" key="1">
    <source>
        <dbReference type="SAM" id="MobiDB-lite"/>
    </source>
</evidence>
<evidence type="ECO:0000259" key="2">
    <source>
        <dbReference type="PROSITE" id="PS50181"/>
    </source>
</evidence>
<dbReference type="InterPro" id="IPR001810">
    <property type="entry name" value="F-box_dom"/>
</dbReference>
<proteinExistence type="predicted"/>
<name>A0A830HIL3_9CHLO</name>
<dbReference type="PROSITE" id="PS50181">
    <property type="entry name" value="FBOX"/>
    <property type="match status" value="1"/>
</dbReference>
<protein>
    <recommendedName>
        <fullName evidence="2">F-box domain-containing protein</fullName>
    </recommendedName>
</protein>